<dbReference type="InterPro" id="IPR025554">
    <property type="entry name" value="DUF4140"/>
</dbReference>
<feature type="coiled-coil region" evidence="1">
    <location>
        <begin position="80"/>
        <end position="107"/>
    </location>
</feature>
<dbReference type="NCBIfam" id="TIGR02231">
    <property type="entry name" value="mucoidy inhibitor MuiA family protein"/>
    <property type="match status" value="1"/>
</dbReference>
<feature type="domain" description="DUF4140" evidence="3">
    <location>
        <begin position="16"/>
        <end position="116"/>
    </location>
</feature>
<keyword evidence="1" id="KW-0175">Coiled coil</keyword>
<dbReference type="AlphaFoldDB" id="A0A0C3AHM0"/>
<reference evidence="5" key="2">
    <citation type="submission" date="2015-01" db="EMBL/GenBank/DDBJ databases">
        <title>Evolutionary Origins and Diversification of the Mycorrhizal Mutualists.</title>
        <authorList>
            <consortium name="DOE Joint Genome Institute"/>
            <consortium name="Mycorrhizal Genomics Consortium"/>
            <person name="Kohler A."/>
            <person name="Kuo A."/>
            <person name="Nagy L.G."/>
            <person name="Floudas D."/>
            <person name="Copeland A."/>
            <person name="Barry K.W."/>
            <person name="Cichocki N."/>
            <person name="Veneault-Fourrey C."/>
            <person name="LaButti K."/>
            <person name="Lindquist E.A."/>
            <person name="Lipzen A."/>
            <person name="Lundell T."/>
            <person name="Morin E."/>
            <person name="Murat C."/>
            <person name="Riley R."/>
            <person name="Ohm R."/>
            <person name="Sun H."/>
            <person name="Tunlid A."/>
            <person name="Henrissat B."/>
            <person name="Grigoriev I.V."/>
            <person name="Hibbett D.S."/>
            <person name="Martin F."/>
        </authorList>
    </citation>
    <scope>NUCLEOTIDE SEQUENCE [LARGE SCALE GENOMIC DNA]</scope>
    <source>
        <strain evidence="5">MAFF 305830</strain>
    </source>
</reference>
<dbReference type="HOGENOM" id="CLU_010457_2_0_1"/>
<organism evidence="4 5">
    <name type="scientific">Serendipita vermifera MAFF 305830</name>
    <dbReference type="NCBI Taxonomy" id="933852"/>
    <lineage>
        <taxon>Eukaryota</taxon>
        <taxon>Fungi</taxon>
        <taxon>Dikarya</taxon>
        <taxon>Basidiomycota</taxon>
        <taxon>Agaricomycotina</taxon>
        <taxon>Agaricomycetes</taxon>
        <taxon>Sebacinales</taxon>
        <taxon>Serendipitaceae</taxon>
        <taxon>Serendipita</taxon>
    </lineage>
</organism>
<dbReference type="OrthoDB" id="10068793at2759"/>
<dbReference type="Proteomes" id="UP000054097">
    <property type="component" value="Unassembled WGS sequence"/>
</dbReference>
<dbReference type="Pfam" id="PF13600">
    <property type="entry name" value="DUF4140"/>
    <property type="match status" value="1"/>
</dbReference>
<evidence type="ECO:0000313" key="5">
    <source>
        <dbReference type="Proteomes" id="UP000054097"/>
    </source>
</evidence>
<dbReference type="InterPro" id="IPR037291">
    <property type="entry name" value="DUF4139"/>
</dbReference>
<evidence type="ECO:0000259" key="2">
    <source>
        <dbReference type="Pfam" id="PF13598"/>
    </source>
</evidence>
<evidence type="ECO:0000313" key="4">
    <source>
        <dbReference type="EMBL" id="KIM19584.1"/>
    </source>
</evidence>
<dbReference type="PANTHER" id="PTHR31005:SF8">
    <property type="entry name" value="DUF4139 DOMAIN-CONTAINING PROTEIN"/>
    <property type="match status" value="1"/>
</dbReference>
<dbReference type="InterPro" id="IPR011935">
    <property type="entry name" value="CHP02231"/>
</dbReference>
<name>A0A0C3AHM0_SERVB</name>
<reference evidence="4 5" key="1">
    <citation type="submission" date="2014-04" db="EMBL/GenBank/DDBJ databases">
        <authorList>
            <consortium name="DOE Joint Genome Institute"/>
            <person name="Kuo A."/>
            <person name="Zuccaro A."/>
            <person name="Kohler A."/>
            <person name="Nagy L.G."/>
            <person name="Floudas D."/>
            <person name="Copeland A."/>
            <person name="Barry K.W."/>
            <person name="Cichocki N."/>
            <person name="Veneault-Fourrey C."/>
            <person name="LaButti K."/>
            <person name="Lindquist E.A."/>
            <person name="Lipzen A."/>
            <person name="Lundell T."/>
            <person name="Morin E."/>
            <person name="Murat C."/>
            <person name="Sun H."/>
            <person name="Tunlid A."/>
            <person name="Henrissat B."/>
            <person name="Grigoriev I.V."/>
            <person name="Hibbett D.S."/>
            <person name="Martin F."/>
            <person name="Nordberg H.P."/>
            <person name="Cantor M.N."/>
            <person name="Hua S.X."/>
        </authorList>
    </citation>
    <scope>NUCLEOTIDE SEQUENCE [LARGE SCALE GENOMIC DNA]</scope>
    <source>
        <strain evidence="4 5">MAFF 305830</strain>
    </source>
</reference>
<proteinExistence type="predicted"/>
<dbReference type="EMBL" id="KN824614">
    <property type="protein sequence ID" value="KIM19584.1"/>
    <property type="molecule type" value="Genomic_DNA"/>
</dbReference>
<dbReference type="PANTHER" id="PTHR31005">
    <property type="entry name" value="DUF4139 DOMAIN-CONTAINING PROTEIN"/>
    <property type="match status" value="1"/>
</dbReference>
<evidence type="ECO:0008006" key="6">
    <source>
        <dbReference type="Google" id="ProtNLM"/>
    </source>
</evidence>
<evidence type="ECO:0000259" key="3">
    <source>
        <dbReference type="Pfam" id="PF13600"/>
    </source>
</evidence>
<dbReference type="STRING" id="933852.A0A0C3AHM0"/>
<accession>A0A0C3AHM0</accession>
<dbReference type="Pfam" id="PF13598">
    <property type="entry name" value="DUF4139"/>
    <property type="match status" value="1"/>
</dbReference>
<feature type="domain" description="DUF4139" evidence="2">
    <location>
        <begin position="194"/>
        <end position="491"/>
    </location>
</feature>
<keyword evidence="5" id="KW-1185">Reference proteome</keyword>
<sequence>MKHIELKTTESKVHAVTVFQADRAEVVRLCSVDLTAGQNEVEISQLPTVLDEDSIRVDGIGGNAVISDVIYHPPTSNDSDKKHELAVKDLQKTKTALEQQLEICKKQASILETYAGTLKGADTTGTKMNEFLDIYSERQASIDVRTTDLNEQIQAVEEQIKKEKEIWNADDESKKRAVRITVIVYAENDGPAEISLTYLVSNASWTPLYDLRAAVGAEKTSISLQYRATIVQRTGEDWSDVKLTLSTASPQLGSTIPTLQPLWINAIVPMYKSMKRKSVGFGGSISRGGAAPAPMMAMSLAPGSAADGYSSAFVHQDATAVEGAMSTSYIIEGLSTIPSDTDATSQAHKVTVAVVDLTADLEWIAVPKEQPSAFLRARVKNTSPYLFLPGRANIFLDDNFVAKSEIEHVSPNETFNCSLGVDPQIKVTYHPRTKKSRLQGGLLSTRTTTTASHQKITIKNNRSAAIPRLLVREQIPVSHDERLKVTLIDPANIEFPNRNTISAGSFKGDKVAGVLKPVKLSKGVSVRWKVNDDDEPEGDADSTAGVDGAREGMIEWICEIGSGQSTDLNLAWDVTAPSGLNWGPQ</sequence>
<protein>
    <recommendedName>
        <fullName evidence="6">Mucoidy inhibitor A</fullName>
    </recommendedName>
</protein>
<evidence type="ECO:0000256" key="1">
    <source>
        <dbReference type="SAM" id="Coils"/>
    </source>
</evidence>
<gene>
    <name evidence="4" type="ORF">M408DRAFT_334339</name>
</gene>